<reference evidence="2 3" key="2">
    <citation type="submission" date="2016-02" db="EMBL/GenBank/DDBJ databases">
        <authorList>
            <consortium name="Pathogen Informatics"/>
        </authorList>
    </citation>
    <scope>NUCLEOTIDE SEQUENCE [LARGE SCALE GENOMIC DNA]</scope>
    <source>
        <strain evidence="2 3">2842STDY5881531</strain>
    </source>
</reference>
<proteinExistence type="predicted"/>
<organism evidence="2 3">
    <name type="scientific">Neisseria meningitidis</name>
    <dbReference type="NCBI Taxonomy" id="487"/>
    <lineage>
        <taxon>Bacteria</taxon>
        <taxon>Pseudomonadati</taxon>
        <taxon>Pseudomonadota</taxon>
        <taxon>Betaproteobacteria</taxon>
        <taxon>Neisseriales</taxon>
        <taxon>Neisseriaceae</taxon>
        <taxon>Neisseria</taxon>
    </lineage>
</organism>
<sequence length="88" mass="10363">MPIRLPHNKNNVQFIRQQPDSPYYAAEKMPSETHSDGIRLKKQLIQGRLIRFQNHFHRLVFGGVFEHVVGFFQFAEFEMVGHHFGVID</sequence>
<accession>A0AAD2KQ65</accession>
<evidence type="ECO:0000313" key="2">
    <source>
        <dbReference type="EMBL" id="CWU32572.1"/>
    </source>
</evidence>
<dbReference type="EMBL" id="CP012393">
    <property type="protein sequence ID" value="ANW91843.1"/>
    <property type="molecule type" value="Genomic_DNA"/>
</dbReference>
<dbReference type="AlphaFoldDB" id="A0AAD2KQ65"/>
<evidence type="ECO:0000313" key="1">
    <source>
        <dbReference type="EMBL" id="ANW91843.1"/>
    </source>
</evidence>
<name>A0AAD2KQ65_NEIME</name>
<dbReference type="EMBL" id="FFEF01000032">
    <property type="protein sequence ID" value="CWU32572.1"/>
    <property type="molecule type" value="Genomic_DNA"/>
</dbReference>
<evidence type="ECO:0000313" key="3">
    <source>
        <dbReference type="Proteomes" id="UP000069876"/>
    </source>
</evidence>
<dbReference type="Proteomes" id="UP000069876">
    <property type="component" value="Unassembled WGS sequence"/>
</dbReference>
<gene>
    <name evidence="1" type="ORF">DE8555_1297</name>
    <name evidence="2" type="ORF">ERS514851_01883</name>
</gene>
<evidence type="ECO:0000313" key="4">
    <source>
        <dbReference type="Proteomes" id="UP000092966"/>
    </source>
</evidence>
<protein>
    <submittedName>
        <fullName evidence="2">Uncharacterized protein</fullName>
    </submittedName>
</protein>
<reference evidence="1 4" key="1">
    <citation type="submission" date="2015-07" db="EMBL/GenBank/DDBJ databases">
        <title>Comparative genome sequencing reveals within-host evolution of Neisseria meningitidis during.</title>
        <authorList>
            <person name="Klughammer J."/>
            <person name="Dittrich M."/>
            <person name="Mueller T."/>
            <person name="Blom J."/>
            <person name="Goesmann A."/>
            <person name="Vogel U."/>
            <person name="Frosch M."/>
            <person name="Bock C."/>
            <person name="Schoen C."/>
        </authorList>
    </citation>
    <scope>NUCLEOTIDE SEQUENCE [LARGE SCALE GENOMIC DNA]</scope>
    <source>
        <strain evidence="1 4">DE8555</strain>
    </source>
</reference>
<dbReference type="Proteomes" id="UP000092966">
    <property type="component" value="Chromosome"/>
</dbReference>